<feature type="transmembrane region" description="Helical" evidence="1">
    <location>
        <begin position="297"/>
        <end position="317"/>
    </location>
</feature>
<organism evidence="2 3">
    <name type="scientific">Apiospora phragmitis</name>
    <dbReference type="NCBI Taxonomy" id="2905665"/>
    <lineage>
        <taxon>Eukaryota</taxon>
        <taxon>Fungi</taxon>
        <taxon>Dikarya</taxon>
        <taxon>Ascomycota</taxon>
        <taxon>Pezizomycotina</taxon>
        <taxon>Sordariomycetes</taxon>
        <taxon>Xylariomycetidae</taxon>
        <taxon>Amphisphaeriales</taxon>
        <taxon>Apiosporaceae</taxon>
        <taxon>Apiospora</taxon>
    </lineage>
</organism>
<gene>
    <name evidence="2" type="ORF">PG994_004441</name>
</gene>
<name>A0ABR1VQU8_9PEZI</name>
<keyword evidence="1" id="KW-1133">Transmembrane helix</keyword>
<proteinExistence type="predicted"/>
<keyword evidence="3" id="KW-1185">Reference proteome</keyword>
<dbReference type="Proteomes" id="UP001480595">
    <property type="component" value="Unassembled WGS sequence"/>
</dbReference>
<reference evidence="2 3" key="1">
    <citation type="submission" date="2023-01" db="EMBL/GenBank/DDBJ databases">
        <title>Analysis of 21 Apiospora genomes using comparative genomics revels a genus with tremendous synthesis potential of carbohydrate active enzymes and secondary metabolites.</title>
        <authorList>
            <person name="Sorensen T."/>
        </authorList>
    </citation>
    <scope>NUCLEOTIDE SEQUENCE [LARGE SCALE GENOMIC DNA]</scope>
    <source>
        <strain evidence="2 3">CBS 135458</strain>
    </source>
</reference>
<evidence type="ECO:0000313" key="2">
    <source>
        <dbReference type="EMBL" id="KAK8073542.1"/>
    </source>
</evidence>
<sequence length="362" mass="40603">MVCVEDGFEFLSDDSDRLNYARSCDLFIAFQQSSVSLPTETMIEYLASILPPDIAKALQSPPDGTDPPVYPSWASWSALLTWYHLLAAQKFNDTNHLLRLNWYEYTFWRVAEADATCMQRACPVLSAGNIEVDPDMAGIGSQDAPLLPRQQPSVVLFLPPALGAVLPRGRDDHVRIRYWLFHAATFVCYCMWMMVIWLTATKNAELSFIFVLIQTVPKGKSVLGELVNELDHILQPYCDYQFNASTRYLKMAVACVWVVMLTPPGMYLIIGTVHLIECLLGSTTDAASRLTSRFFHFVLPLFCLVGMWTILGLILNIRGVLTAASRDELSKIEINEWGVGQILATLTWIPVVVEMGRIAIGK</sequence>
<dbReference type="EMBL" id="JAQQWL010000005">
    <property type="protein sequence ID" value="KAK8073542.1"/>
    <property type="molecule type" value="Genomic_DNA"/>
</dbReference>
<comment type="caution">
    <text evidence="2">The sequence shown here is derived from an EMBL/GenBank/DDBJ whole genome shotgun (WGS) entry which is preliminary data.</text>
</comment>
<keyword evidence="1" id="KW-0472">Membrane</keyword>
<accession>A0ABR1VQU8</accession>
<evidence type="ECO:0000256" key="1">
    <source>
        <dbReference type="SAM" id="Phobius"/>
    </source>
</evidence>
<feature type="transmembrane region" description="Helical" evidence="1">
    <location>
        <begin position="178"/>
        <end position="200"/>
    </location>
</feature>
<protein>
    <submittedName>
        <fullName evidence="2">Uncharacterized protein</fullName>
    </submittedName>
</protein>
<dbReference type="GeneID" id="92088913"/>
<dbReference type="RefSeq" id="XP_066718017.1">
    <property type="nucleotide sequence ID" value="XM_066855850.1"/>
</dbReference>
<feature type="transmembrane region" description="Helical" evidence="1">
    <location>
        <begin position="251"/>
        <end position="276"/>
    </location>
</feature>
<keyword evidence="1" id="KW-0812">Transmembrane</keyword>
<evidence type="ECO:0000313" key="3">
    <source>
        <dbReference type="Proteomes" id="UP001480595"/>
    </source>
</evidence>